<comment type="caution">
    <text evidence="2">The sequence shown here is derived from an EMBL/GenBank/DDBJ whole genome shotgun (WGS) entry which is preliminary data.</text>
</comment>
<evidence type="ECO:0000313" key="2">
    <source>
        <dbReference type="EMBL" id="GAI05612.1"/>
    </source>
</evidence>
<keyword evidence="1" id="KW-0472">Membrane</keyword>
<dbReference type="EMBL" id="BARV01007270">
    <property type="protein sequence ID" value="GAI05612.1"/>
    <property type="molecule type" value="Genomic_DNA"/>
</dbReference>
<evidence type="ECO:0000256" key="1">
    <source>
        <dbReference type="SAM" id="Phobius"/>
    </source>
</evidence>
<gene>
    <name evidence="2" type="ORF">S06H3_14831</name>
</gene>
<dbReference type="AlphaFoldDB" id="X1KEZ9"/>
<accession>X1KEZ9</accession>
<feature type="transmembrane region" description="Helical" evidence="1">
    <location>
        <begin position="68"/>
        <end position="89"/>
    </location>
</feature>
<sequence length="139" mass="16049">SEAKKEIYREAFRDEHTVLRQDYIEYRFDFACICQAIAIVLGFFMMINLIIYFSMDYGFNNVSSIDSFLSWIMFGESGLLLLFSGLSVPRRSVVVEQRSKRSIGDSKDRSLRFAFVHSLTYFIAGICLAIISTIVHYPI</sequence>
<name>X1KEZ9_9ZZZZ</name>
<keyword evidence="1" id="KW-0812">Transmembrane</keyword>
<organism evidence="2">
    <name type="scientific">marine sediment metagenome</name>
    <dbReference type="NCBI Taxonomy" id="412755"/>
    <lineage>
        <taxon>unclassified sequences</taxon>
        <taxon>metagenomes</taxon>
        <taxon>ecological metagenomes</taxon>
    </lineage>
</organism>
<proteinExistence type="predicted"/>
<feature type="transmembrane region" description="Helical" evidence="1">
    <location>
        <begin position="110"/>
        <end position="137"/>
    </location>
</feature>
<keyword evidence="1" id="KW-1133">Transmembrane helix</keyword>
<feature type="non-terminal residue" evidence="2">
    <location>
        <position position="1"/>
    </location>
</feature>
<feature type="transmembrane region" description="Helical" evidence="1">
    <location>
        <begin position="30"/>
        <end position="53"/>
    </location>
</feature>
<protein>
    <submittedName>
        <fullName evidence="2">Uncharacterized protein</fullName>
    </submittedName>
</protein>
<reference evidence="2" key="1">
    <citation type="journal article" date="2014" name="Front. Microbiol.">
        <title>High frequency of phylogenetically diverse reductive dehalogenase-homologous genes in deep subseafloor sedimentary metagenomes.</title>
        <authorList>
            <person name="Kawai M."/>
            <person name="Futagami T."/>
            <person name="Toyoda A."/>
            <person name="Takaki Y."/>
            <person name="Nishi S."/>
            <person name="Hori S."/>
            <person name="Arai W."/>
            <person name="Tsubouchi T."/>
            <person name="Morono Y."/>
            <person name="Uchiyama I."/>
            <person name="Ito T."/>
            <person name="Fujiyama A."/>
            <person name="Inagaki F."/>
            <person name="Takami H."/>
        </authorList>
    </citation>
    <scope>NUCLEOTIDE SEQUENCE</scope>
    <source>
        <strain evidence="2">Expedition CK06-06</strain>
    </source>
</reference>